<dbReference type="EMBL" id="MU117986">
    <property type="protein sequence ID" value="KAF9650301.1"/>
    <property type="molecule type" value="Genomic_DNA"/>
</dbReference>
<name>A0ACB6ZKV0_THEGA</name>
<proteinExistence type="predicted"/>
<accession>A0ACB6ZKV0</accession>
<dbReference type="Proteomes" id="UP000886501">
    <property type="component" value="Unassembled WGS sequence"/>
</dbReference>
<comment type="caution">
    <text evidence="1">The sequence shown here is derived from an EMBL/GenBank/DDBJ whole genome shotgun (WGS) entry which is preliminary data.</text>
</comment>
<reference evidence="1" key="1">
    <citation type="submission" date="2019-10" db="EMBL/GenBank/DDBJ databases">
        <authorList>
            <consortium name="DOE Joint Genome Institute"/>
            <person name="Kuo A."/>
            <person name="Miyauchi S."/>
            <person name="Kiss E."/>
            <person name="Drula E."/>
            <person name="Kohler A."/>
            <person name="Sanchez-Garcia M."/>
            <person name="Andreopoulos B."/>
            <person name="Barry K.W."/>
            <person name="Bonito G."/>
            <person name="Buee M."/>
            <person name="Carver A."/>
            <person name="Chen C."/>
            <person name="Cichocki N."/>
            <person name="Clum A."/>
            <person name="Culley D."/>
            <person name="Crous P.W."/>
            <person name="Fauchery L."/>
            <person name="Girlanda M."/>
            <person name="Hayes R."/>
            <person name="Keri Z."/>
            <person name="Labutti K."/>
            <person name="Lipzen A."/>
            <person name="Lombard V."/>
            <person name="Magnuson J."/>
            <person name="Maillard F."/>
            <person name="Morin E."/>
            <person name="Murat C."/>
            <person name="Nolan M."/>
            <person name="Ohm R."/>
            <person name="Pangilinan J."/>
            <person name="Pereira M."/>
            <person name="Perotto S."/>
            <person name="Peter M."/>
            <person name="Riley R."/>
            <person name="Sitrit Y."/>
            <person name="Stielow B."/>
            <person name="Szollosi G."/>
            <person name="Zifcakova L."/>
            <person name="Stursova M."/>
            <person name="Spatafora J.W."/>
            <person name="Tedersoo L."/>
            <person name="Vaario L.-M."/>
            <person name="Yamada A."/>
            <person name="Yan M."/>
            <person name="Wang P."/>
            <person name="Xu J."/>
            <person name="Bruns T."/>
            <person name="Baldrian P."/>
            <person name="Vilgalys R."/>
            <person name="Henrissat B."/>
            <person name="Grigoriev I.V."/>
            <person name="Hibbett D."/>
            <person name="Nagy L.G."/>
            <person name="Martin F.M."/>
        </authorList>
    </citation>
    <scope>NUCLEOTIDE SEQUENCE</scope>
    <source>
        <strain evidence="1">P2</strain>
    </source>
</reference>
<evidence type="ECO:0000313" key="2">
    <source>
        <dbReference type="Proteomes" id="UP000886501"/>
    </source>
</evidence>
<keyword evidence="2" id="KW-1185">Reference proteome</keyword>
<sequence length="172" mass="19989">MRLEGIEMAGVHARQLEREKWKDGEENGERSPGCRENNKQNVKQRNRQEPPFFVYPSTVHRYTTQRGYTRQKPAAARRTKRLRRVELGVTAASRLGGPNTSGLGIVFIVRWWVIVILSPALCRTRSISIVIRSHINQDRLLFRKWSSSSRSLRTLWRLRWTLHSNGSSPRKG</sequence>
<reference evidence="1" key="2">
    <citation type="journal article" date="2020" name="Nat. Commun.">
        <title>Large-scale genome sequencing of mycorrhizal fungi provides insights into the early evolution of symbiotic traits.</title>
        <authorList>
            <person name="Miyauchi S."/>
            <person name="Kiss E."/>
            <person name="Kuo A."/>
            <person name="Drula E."/>
            <person name="Kohler A."/>
            <person name="Sanchez-Garcia M."/>
            <person name="Morin E."/>
            <person name="Andreopoulos B."/>
            <person name="Barry K.W."/>
            <person name="Bonito G."/>
            <person name="Buee M."/>
            <person name="Carver A."/>
            <person name="Chen C."/>
            <person name="Cichocki N."/>
            <person name="Clum A."/>
            <person name="Culley D."/>
            <person name="Crous P.W."/>
            <person name="Fauchery L."/>
            <person name="Girlanda M."/>
            <person name="Hayes R.D."/>
            <person name="Keri Z."/>
            <person name="LaButti K."/>
            <person name="Lipzen A."/>
            <person name="Lombard V."/>
            <person name="Magnuson J."/>
            <person name="Maillard F."/>
            <person name="Murat C."/>
            <person name="Nolan M."/>
            <person name="Ohm R.A."/>
            <person name="Pangilinan J."/>
            <person name="Pereira M.F."/>
            <person name="Perotto S."/>
            <person name="Peter M."/>
            <person name="Pfister S."/>
            <person name="Riley R."/>
            <person name="Sitrit Y."/>
            <person name="Stielow J.B."/>
            <person name="Szollosi G."/>
            <person name="Zifcakova L."/>
            <person name="Stursova M."/>
            <person name="Spatafora J.W."/>
            <person name="Tedersoo L."/>
            <person name="Vaario L.M."/>
            <person name="Yamada A."/>
            <person name="Yan M."/>
            <person name="Wang P."/>
            <person name="Xu J."/>
            <person name="Bruns T."/>
            <person name="Baldrian P."/>
            <person name="Vilgalys R."/>
            <person name="Dunand C."/>
            <person name="Henrissat B."/>
            <person name="Grigoriev I.V."/>
            <person name="Hibbett D."/>
            <person name="Nagy L.G."/>
            <person name="Martin F.M."/>
        </authorList>
    </citation>
    <scope>NUCLEOTIDE SEQUENCE</scope>
    <source>
        <strain evidence="1">P2</strain>
    </source>
</reference>
<evidence type="ECO:0000313" key="1">
    <source>
        <dbReference type="EMBL" id="KAF9650301.1"/>
    </source>
</evidence>
<organism evidence="1 2">
    <name type="scientific">Thelephora ganbajun</name>
    <name type="common">Ganba fungus</name>
    <dbReference type="NCBI Taxonomy" id="370292"/>
    <lineage>
        <taxon>Eukaryota</taxon>
        <taxon>Fungi</taxon>
        <taxon>Dikarya</taxon>
        <taxon>Basidiomycota</taxon>
        <taxon>Agaricomycotina</taxon>
        <taxon>Agaricomycetes</taxon>
        <taxon>Thelephorales</taxon>
        <taxon>Thelephoraceae</taxon>
        <taxon>Thelephora</taxon>
    </lineage>
</organism>
<gene>
    <name evidence="1" type="ORF">BDM02DRAFT_1449884</name>
</gene>
<protein>
    <submittedName>
        <fullName evidence="1">Uncharacterized protein</fullName>
    </submittedName>
</protein>